<dbReference type="AlphaFoldDB" id="A0A6I3NCD9"/>
<accession>A0A6I3NCD9</accession>
<dbReference type="RefSeq" id="WP_129821620.1">
    <property type="nucleotide sequence ID" value="NZ_RCYV01000015.1"/>
</dbReference>
<gene>
    <name evidence="1" type="ORF">GMA64_06615</name>
</gene>
<reference evidence="1" key="1">
    <citation type="journal article" date="2019" name="Nat. Med.">
        <title>A library of human gut bacterial isolates paired with longitudinal multiomics data enables mechanistic microbiome research.</title>
        <authorList>
            <person name="Poyet M."/>
            <person name="Groussin M."/>
            <person name="Gibbons S.M."/>
            <person name="Avila-Pacheco J."/>
            <person name="Jiang X."/>
            <person name="Kearney S.M."/>
            <person name="Perrotta A.R."/>
            <person name="Berdy B."/>
            <person name="Zhao S."/>
            <person name="Lieberman T.D."/>
            <person name="Swanson P.K."/>
            <person name="Smith M."/>
            <person name="Roesemann S."/>
            <person name="Alexander J.E."/>
            <person name="Rich S.A."/>
            <person name="Livny J."/>
            <person name="Vlamakis H."/>
            <person name="Clish C."/>
            <person name="Bullock K."/>
            <person name="Deik A."/>
            <person name="Scott J."/>
            <person name="Pierce K.A."/>
            <person name="Xavier R.J."/>
            <person name="Alm E.J."/>
        </authorList>
    </citation>
    <scope>NUCLEOTIDE SEQUENCE</scope>
    <source>
        <strain evidence="1">BIOML-A179</strain>
    </source>
</reference>
<sequence>MIYNSNSNQSRACGGSNVAAMPFYQPMMASQPMVQPTMVQPMMASQAMAQPVMMQQPMMTSQAMTQPAMMQQPMIASQAMTQPAMMQQPMMTSQVVSQPAMMQQPMMTPQATVQQAVTQPNMVDNTLSYDQNMTQPNYQNAMISTQSMPLASYPAYGTASIYSSQVGMPTNQLITTQTTQSVPVAQNQSTTTHHKKTTYVETYAQPCTNQEPVSNQITTTKTTTEKYPLTGNMVYSVQQQPKGSTMQDYNLYLLEKEYYGDDTDQPVYTKTQSYRDGRADGSPLISCDNIPLATSCVKMQSYQNLNDSTNTLQQGTAFADLYMPYTPRKVPVRGGNRYE</sequence>
<proteinExistence type="predicted"/>
<dbReference type="EMBL" id="WMQV01000011">
    <property type="protein sequence ID" value="MTL94195.1"/>
    <property type="molecule type" value="Genomic_DNA"/>
</dbReference>
<organism evidence="1">
    <name type="scientific">Turicibacter sanguinis</name>
    <dbReference type="NCBI Taxonomy" id="154288"/>
    <lineage>
        <taxon>Bacteria</taxon>
        <taxon>Bacillati</taxon>
        <taxon>Bacillota</taxon>
        <taxon>Erysipelotrichia</taxon>
        <taxon>Erysipelotrichales</taxon>
        <taxon>Turicibacteraceae</taxon>
        <taxon>Turicibacter</taxon>
    </lineage>
</organism>
<name>A0A6I3NCD9_9FIRM</name>
<evidence type="ECO:0000313" key="1">
    <source>
        <dbReference type="EMBL" id="MTL94195.1"/>
    </source>
</evidence>
<comment type="caution">
    <text evidence="1">The sequence shown here is derived from an EMBL/GenBank/DDBJ whole genome shotgun (WGS) entry which is preliminary data.</text>
</comment>
<protein>
    <submittedName>
        <fullName evidence="1">Uncharacterized protein</fullName>
    </submittedName>
</protein>